<feature type="domain" description="GH3 middle" evidence="1">
    <location>
        <begin position="315"/>
        <end position="378"/>
    </location>
</feature>
<evidence type="ECO:0000313" key="4">
    <source>
        <dbReference type="Proteomes" id="UP001464891"/>
    </source>
</evidence>
<reference evidence="3 4" key="1">
    <citation type="submission" date="2022-04" db="EMBL/GenBank/DDBJ databases">
        <title>Positive selection, recombination, and allopatry shape intraspecific diversity of widespread and dominant cyanobacteria.</title>
        <authorList>
            <person name="Wei J."/>
            <person name="Shu W."/>
            <person name="Hu C."/>
        </authorList>
    </citation>
    <scope>NUCLEOTIDE SEQUENCE [LARGE SCALE GENOMIC DNA]</scope>
    <source>
        <strain evidence="3 4">GB2-A4</strain>
    </source>
</reference>
<comment type="caution">
    <text evidence="3">The sequence shown here is derived from an EMBL/GenBank/DDBJ whole genome shotgun (WGS) entry which is preliminary data.</text>
</comment>
<dbReference type="Pfam" id="PF23571">
    <property type="entry name" value="GH3_M"/>
    <property type="match status" value="1"/>
</dbReference>
<feature type="domain" description="GH3 C-terminal" evidence="2">
    <location>
        <begin position="404"/>
        <end position="496"/>
    </location>
</feature>
<dbReference type="RefSeq" id="WP_190435833.1">
    <property type="nucleotide sequence ID" value="NZ_JAMPKM010000005.1"/>
</dbReference>
<dbReference type="InterPro" id="IPR004993">
    <property type="entry name" value="GH3"/>
</dbReference>
<evidence type="ECO:0000313" key="3">
    <source>
        <dbReference type="EMBL" id="MEP0817601.1"/>
    </source>
</evidence>
<protein>
    <submittedName>
        <fullName evidence="3">GH3 auxin-responsive promoter family protein</fullName>
    </submittedName>
</protein>
<dbReference type="PANTHER" id="PTHR31901:SF9">
    <property type="entry name" value="GH3 DOMAIN-CONTAINING PROTEIN"/>
    <property type="match status" value="1"/>
</dbReference>
<dbReference type="InterPro" id="IPR055377">
    <property type="entry name" value="GH3_M"/>
</dbReference>
<dbReference type="Pfam" id="PF23572">
    <property type="entry name" value="GH3_C"/>
    <property type="match status" value="1"/>
</dbReference>
<gene>
    <name evidence="3" type="ORF">NC998_10880</name>
</gene>
<evidence type="ECO:0000259" key="2">
    <source>
        <dbReference type="Pfam" id="PF23572"/>
    </source>
</evidence>
<dbReference type="EMBL" id="JAMPKM010000005">
    <property type="protein sequence ID" value="MEP0817601.1"/>
    <property type="molecule type" value="Genomic_DNA"/>
</dbReference>
<proteinExistence type="predicted"/>
<keyword evidence="4" id="KW-1185">Reference proteome</keyword>
<accession>A0ABV0J751</accession>
<organism evidence="3 4">
    <name type="scientific">Trichocoleus desertorum GB2-A4</name>
    <dbReference type="NCBI Taxonomy" id="2933944"/>
    <lineage>
        <taxon>Bacteria</taxon>
        <taxon>Bacillati</taxon>
        <taxon>Cyanobacteriota</taxon>
        <taxon>Cyanophyceae</taxon>
        <taxon>Leptolyngbyales</taxon>
        <taxon>Trichocoleusaceae</taxon>
        <taxon>Trichocoleus</taxon>
    </lineage>
</organism>
<evidence type="ECO:0000259" key="1">
    <source>
        <dbReference type="Pfam" id="PF23571"/>
    </source>
</evidence>
<dbReference type="Pfam" id="PF03321">
    <property type="entry name" value="GH3"/>
    <property type="match status" value="1"/>
</dbReference>
<name>A0ABV0J751_9CYAN</name>
<sequence length="515" mass="58228">MRPIIQLFAKLLSSEAHRFHQALQDPQAAQQKVQKKIFECFVASEYGRSLGVRSLTDWQKIPIVNYTDLEPWIERQKQIQQALLTPQPILFYEKTSGSRGAAKWVPYTRSLRRSFSQMFCIWAHDLITNGPQFSTGKVYFCISPQLTQPTQTDTGVQVGLADDAEYLDGWLQWALRPFLLAPTGLSRLRDPEAFKEQLCLGLLQSEKLEIISIWSPSFLSVHLDYIQQHRQKLCEQLRDRVSPRRLALLSDPTTTWTEIWPHLKLISCWDSVNAADQAQALRSHFPGVMVQGKGLLATEAPMTVPLIAAQGSVPLLNEVFFEFEDSTGKIHLLHELEPATEYSIILSQKGGLYRYRMGDRVWMTHTYLNTPCLEFLGRDQMTSDLVGEKLHAAFVAQVLDHLNLGGTTFRTLVPVTQPQPHYVLLLNQADREGDAIAQRLDAALSESPHYEHARLLGQLAPAQVWVSPDVPDLVLRQKLQAGQKWGDIKHEVLATKPVETLPTVGLRSSIFGRVG</sequence>
<dbReference type="PANTHER" id="PTHR31901">
    <property type="entry name" value="GH3 DOMAIN-CONTAINING PROTEIN"/>
    <property type="match status" value="1"/>
</dbReference>
<dbReference type="Proteomes" id="UP001464891">
    <property type="component" value="Unassembled WGS sequence"/>
</dbReference>
<dbReference type="InterPro" id="IPR055378">
    <property type="entry name" value="GH3_C"/>
</dbReference>